<evidence type="ECO:0000259" key="2">
    <source>
        <dbReference type="Pfam" id="PF05227"/>
    </source>
</evidence>
<organism evidence="3 4">
    <name type="scientific">Pedobacter jeongneungensis</name>
    <dbReference type="NCBI Taxonomy" id="947309"/>
    <lineage>
        <taxon>Bacteria</taxon>
        <taxon>Pseudomonadati</taxon>
        <taxon>Bacteroidota</taxon>
        <taxon>Sphingobacteriia</taxon>
        <taxon>Sphingobacteriales</taxon>
        <taxon>Sphingobacteriaceae</taxon>
        <taxon>Pedobacter</taxon>
    </lineage>
</organism>
<dbReference type="EMBL" id="BAABBY010000018">
    <property type="protein sequence ID" value="GAA4214013.1"/>
    <property type="molecule type" value="Genomic_DNA"/>
</dbReference>
<dbReference type="CDD" id="cd19410">
    <property type="entry name" value="HK9-like_sensor"/>
    <property type="match status" value="1"/>
</dbReference>
<dbReference type="Pfam" id="PF05227">
    <property type="entry name" value="CHASE3"/>
    <property type="match status" value="1"/>
</dbReference>
<feature type="transmembrane region" description="Helical" evidence="1">
    <location>
        <begin position="174"/>
        <end position="198"/>
    </location>
</feature>
<comment type="caution">
    <text evidence="3">The sequence shown here is derived from an EMBL/GenBank/DDBJ whole genome shotgun (WGS) entry which is preliminary data.</text>
</comment>
<keyword evidence="1" id="KW-0812">Transmembrane</keyword>
<accession>A0ABP8BQI6</accession>
<name>A0ABP8BQI6_9SPHI</name>
<evidence type="ECO:0000256" key="1">
    <source>
        <dbReference type="SAM" id="Phobius"/>
    </source>
</evidence>
<sequence>MKTSFFNRPVAGFVLSIIFTVATSALSYFSVEKFYNSERWVDHTNTVRGKLELIISSMKDAETGQRGYLLTGNEKFLEPYNGAEKVTRAAFDTVKYLTSDNGAQQNEFKGLKEMIDSKYDLLENTISQKRLGGTISQDILLMGKSYMDRARIIVTRMESREEILLSTRLSTLNLYGTISLVSIIIAFLVSLTSTIYFYRRTMSDFEDRIRLEEQVKYETSAMEKKIARLKDVSERIGNGEYGIQVNPEDIK</sequence>
<evidence type="ECO:0000313" key="3">
    <source>
        <dbReference type="EMBL" id="GAA4214013.1"/>
    </source>
</evidence>
<dbReference type="Proteomes" id="UP001501772">
    <property type="component" value="Unassembled WGS sequence"/>
</dbReference>
<dbReference type="RefSeq" id="WP_344853890.1">
    <property type="nucleotide sequence ID" value="NZ_BAABBY010000018.1"/>
</dbReference>
<keyword evidence="4" id="KW-1185">Reference proteome</keyword>
<feature type="domain" description="CHASE3" evidence="2">
    <location>
        <begin position="38"/>
        <end position="169"/>
    </location>
</feature>
<evidence type="ECO:0000313" key="4">
    <source>
        <dbReference type="Proteomes" id="UP001501772"/>
    </source>
</evidence>
<keyword evidence="1" id="KW-0472">Membrane</keyword>
<keyword evidence="1" id="KW-1133">Transmembrane helix</keyword>
<reference evidence="4" key="1">
    <citation type="journal article" date="2019" name="Int. J. Syst. Evol. Microbiol.">
        <title>The Global Catalogue of Microorganisms (GCM) 10K type strain sequencing project: providing services to taxonomists for standard genome sequencing and annotation.</title>
        <authorList>
            <consortium name="The Broad Institute Genomics Platform"/>
            <consortium name="The Broad Institute Genome Sequencing Center for Infectious Disease"/>
            <person name="Wu L."/>
            <person name="Ma J."/>
        </authorList>
    </citation>
    <scope>NUCLEOTIDE SEQUENCE [LARGE SCALE GENOMIC DNA]</scope>
    <source>
        <strain evidence="4">JCM 17626</strain>
    </source>
</reference>
<gene>
    <name evidence="3" type="ORF">GCM10022289_46960</name>
</gene>
<proteinExistence type="predicted"/>
<dbReference type="InterPro" id="IPR007891">
    <property type="entry name" value="CHASE3"/>
</dbReference>
<protein>
    <recommendedName>
        <fullName evidence="2">CHASE3 domain-containing protein</fullName>
    </recommendedName>
</protein>